<comment type="caution">
    <text evidence="2">The sequence shown here is derived from an EMBL/GenBank/DDBJ whole genome shotgun (WGS) entry which is preliminary data.</text>
</comment>
<dbReference type="AlphaFoldDB" id="A0A150ILV3"/>
<keyword evidence="1" id="KW-0472">Membrane</keyword>
<evidence type="ECO:0000313" key="2">
    <source>
        <dbReference type="EMBL" id="KYC45882.1"/>
    </source>
</evidence>
<proteinExistence type="predicted"/>
<feature type="transmembrane region" description="Helical" evidence="1">
    <location>
        <begin position="12"/>
        <end position="37"/>
    </location>
</feature>
<feature type="transmembrane region" description="Helical" evidence="1">
    <location>
        <begin position="43"/>
        <end position="66"/>
    </location>
</feature>
<dbReference type="Proteomes" id="UP000075398">
    <property type="component" value="Unassembled WGS sequence"/>
</dbReference>
<evidence type="ECO:0008006" key="4">
    <source>
        <dbReference type="Google" id="ProtNLM"/>
    </source>
</evidence>
<dbReference type="EMBL" id="LNGC01000223">
    <property type="protein sequence ID" value="KYC45882.1"/>
    <property type="molecule type" value="Genomic_DNA"/>
</dbReference>
<dbReference type="PATRIC" id="fig|1705409.3.peg.2359"/>
<keyword evidence="1" id="KW-0812">Transmembrane</keyword>
<protein>
    <recommendedName>
        <fullName evidence="4">Bacterial Pleckstrin homology domain-containing protein</fullName>
    </recommendedName>
</protein>
<name>A0A150ILV3_9EURY</name>
<evidence type="ECO:0000256" key="1">
    <source>
        <dbReference type="SAM" id="Phobius"/>
    </source>
</evidence>
<accession>A0A150ILV3</accession>
<organism evidence="2 3">
    <name type="scientific">Candidatus Methanofastidiosum methylothiophilum</name>
    <dbReference type="NCBI Taxonomy" id="1705564"/>
    <lineage>
        <taxon>Archaea</taxon>
        <taxon>Methanobacteriati</taxon>
        <taxon>Methanobacteriota</taxon>
        <taxon>Stenosarchaea group</taxon>
        <taxon>Candidatus Methanofastidiosia</taxon>
        <taxon>Candidatus Methanofastidiosales</taxon>
        <taxon>Candidatus Methanofastidiosaceae</taxon>
        <taxon>Candidatus Methanofastidiosum</taxon>
    </lineage>
</organism>
<keyword evidence="1" id="KW-1133">Transmembrane helix</keyword>
<reference evidence="2 3" key="1">
    <citation type="journal article" date="2016" name="ISME J.">
        <title>Chasing the elusive Euryarchaeota class WSA2: genomes reveal a uniquely fastidious methyl-reducing methanogen.</title>
        <authorList>
            <person name="Nobu M.K."/>
            <person name="Narihiro T."/>
            <person name="Kuroda K."/>
            <person name="Mei R."/>
            <person name="Liu W.T."/>
        </authorList>
    </citation>
    <scope>NUCLEOTIDE SEQUENCE [LARGE SCALE GENOMIC DNA]</scope>
    <source>
        <strain evidence="2">U1lsi0528_Bin055</strain>
    </source>
</reference>
<sequence>MSPYEERYPVNNNLIAVFAASILFIFINLVILLNYSMFDVSMWFYMVAIDIIVSYCLFLSIVRTWFIVSIDDQFLKFGYPPLIVKISIKNIDKISFITDGYLLARENTIFNQYHGNRRSYITGCYDVMKVEYDGEEVFFFSIRDAEEARKVLTSLLGKEKVA</sequence>
<evidence type="ECO:0000313" key="3">
    <source>
        <dbReference type="Proteomes" id="UP000075398"/>
    </source>
</evidence>
<gene>
    <name evidence="2" type="ORF">AMQ22_02182</name>
</gene>